<evidence type="ECO:0000313" key="2">
    <source>
        <dbReference type="EMBL" id="PIS22373.1"/>
    </source>
</evidence>
<organism evidence="2 3">
    <name type="scientific">candidate division WWE3 bacterium CG08_land_8_20_14_0_20_41_10</name>
    <dbReference type="NCBI Taxonomy" id="1975085"/>
    <lineage>
        <taxon>Bacteria</taxon>
        <taxon>Katanobacteria</taxon>
    </lineage>
</organism>
<gene>
    <name evidence="2" type="ORF">COT50_02310</name>
</gene>
<feature type="transmembrane region" description="Helical" evidence="1">
    <location>
        <begin position="271"/>
        <end position="290"/>
    </location>
</feature>
<dbReference type="Proteomes" id="UP000231252">
    <property type="component" value="Unassembled WGS sequence"/>
</dbReference>
<evidence type="ECO:0000313" key="3">
    <source>
        <dbReference type="Proteomes" id="UP000231252"/>
    </source>
</evidence>
<dbReference type="EMBL" id="PEYU01000050">
    <property type="protein sequence ID" value="PIS22373.1"/>
    <property type="molecule type" value="Genomic_DNA"/>
</dbReference>
<name>A0A2H0XBR8_UNCKA</name>
<keyword evidence="1" id="KW-0812">Transmembrane</keyword>
<evidence type="ECO:0000256" key="1">
    <source>
        <dbReference type="SAM" id="Phobius"/>
    </source>
</evidence>
<keyword evidence="1" id="KW-0472">Membrane</keyword>
<dbReference type="AlphaFoldDB" id="A0A2H0XBR8"/>
<proteinExistence type="predicted"/>
<reference evidence="3" key="1">
    <citation type="submission" date="2017-09" db="EMBL/GenBank/DDBJ databases">
        <title>Depth-based differentiation of microbial function through sediment-hosted aquifers and enrichment of novel symbionts in the deep terrestrial subsurface.</title>
        <authorList>
            <person name="Probst A.J."/>
            <person name="Ladd B."/>
            <person name="Jarett J.K."/>
            <person name="Geller-Mcgrath D.E."/>
            <person name="Sieber C.M.K."/>
            <person name="Emerson J.B."/>
            <person name="Anantharaman K."/>
            <person name="Thomas B.C."/>
            <person name="Malmstrom R."/>
            <person name="Stieglmeier M."/>
            <person name="Klingl A."/>
            <person name="Woyke T."/>
            <person name="Ryan C.M."/>
            <person name="Banfield J.F."/>
        </authorList>
    </citation>
    <scope>NUCLEOTIDE SEQUENCE [LARGE SCALE GENOMIC DNA]</scope>
</reference>
<sequence>MLLIIFFSLFIPFSGWAAVLYLEPAEGNYYHGDTFITNLRVDTENECINTIEANLNFSQDALETVDFSQGNSILTLWLKPPIIEQKSGLVSFIGGIPGGYCGILPGDPGESNLLGRIIFKIKEVSGDSTSAKVEFLESSQVLLNDGFGTPAKLTAKGAVFTILAEKLEVAKDQWQEEIEKDEISPEPFAIEIHQDPAIFEGKYFIMFLTADKQTGIDYYEIKEGKGDWKRVESPYLLEDQSLTSIIKVRAVDKAGNERIVEYIPPTVKKPFPYWIIILILVGIGVIWQIVRKIKR</sequence>
<accession>A0A2H0XBR8</accession>
<comment type="caution">
    <text evidence="2">The sequence shown here is derived from an EMBL/GenBank/DDBJ whole genome shotgun (WGS) entry which is preliminary data.</text>
</comment>
<keyword evidence="1" id="KW-1133">Transmembrane helix</keyword>
<evidence type="ECO:0008006" key="4">
    <source>
        <dbReference type="Google" id="ProtNLM"/>
    </source>
</evidence>
<protein>
    <recommendedName>
        <fullName evidence="4">Cohesin domain-containing protein</fullName>
    </recommendedName>
</protein>